<dbReference type="EMBL" id="JALLPJ020000437">
    <property type="protein sequence ID" value="KAL3792084.1"/>
    <property type="molecule type" value="Genomic_DNA"/>
</dbReference>
<protein>
    <submittedName>
        <fullName evidence="2">Uncharacterized protein</fullName>
    </submittedName>
</protein>
<feature type="region of interest" description="Disordered" evidence="1">
    <location>
        <begin position="32"/>
        <end position="82"/>
    </location>
</feature>
<dbReference type="AlphaFoldDB" id="A0ABD3PVE4"/>
<feature type="compositionally biased region" description="Low complexity" evidence="1">
    <location>
        <begin position="39"/>
        <end position="65"/>
    </location>
</feature>
<evidence type="ECO:0000313" key="3">
    <source>
        <dbReference type="Proteomes" id="UP001530400"/>
    </source>
</evidence>
<organism evidence="2 3">
    <name type="scientific">Cyclotella atomus</name>
    <dbReference type="NCBI Taxonomy" id="382360"/>
    <lineage>
        <taxon>Eukaryota</taxon>
        <taxon>Sar</taxon>
        <taxon>Stramenopiles</taxon>
        <taxon>Ochrophyta</taxon>
        <taxon>Bacillariophyta</taxon>
        <taxon>Coscinodiscophyceae</taxon>
        <taxon>Thalassiosirophycidae</taxon>
        <taxon>Stephanodiscales</taxon>
        <taxon>Stephanodiscaceae</taxon>
        <taxon>Cyclotella</taxon>
    </lineage>
</organism>
<evidence type="ECO:0000313" key="2">
    <source>
        <dbReference type="EMBL" id="KAL3792084.1"/>
    </source>
</evidence>
<dbReference type="Proteomes" id="UP001530400">
    <property type="component" value="Unassembled WGS sequence"/>
</dbReference>
<sequence length="379" mass="40274">MSNTKSKLVFDFPDLSPGFDFDDAPKKVSKLGKNRFGKLKAGAGRAASKSGGKASNSVINTTSSSKSKRPSPDKSTATTASASSFDESAFDDFDDEVFNFGRKRGVASQHGKGRAAAAAGGVVNGQTSRPVAAQQHFDPIALSTPPSTKQSFEFADSTSHKPLKLPSHNQPHGLHRRISSAHSNTGYISEVSEFSFDRVTVNTVGTGVTGVSSNVSWNFFDEAKDLGMTTSSSGNTQNHADKHGLGFVPYTGNYANDDDIAGSGAGGSSSKKSVNIRSLLGDDVNQAANTNATTSNPTHPLNNNNNDSSRRQIQINMDHISLSDRSNELPISGIVSSSSNQSIISEISDIIMNNEDEEKLSEVVKMLKEDDKNDGDDYL</sequence>
<feature type="region of interest" description="Disordered" evidence="1">
    <location>
        <begin position="287"/>
        <end position="309"/>
    </location>
</feature>
<gene>
    <name evidence="2" type="ORF">ACHAWO_008723</name>
</gene>
<accession>A0ABD3PVE4</accession>
<keyword evidence="3" id="KW-1185">Reference proteome</keyword>
<feature type="compositionally biased region" description="Low complexity" evidence="1">
    <location>
        <begin position="73"/>
        <end position="82"/>
    </location>
</feature>
<reference evidence="2 3" key="1">
    <citation type="submission" date="2024-10" db="EMBL/GenBank/DDBJ databases">
        <title>Updated reference genomes for cyclostephanoid diatoms.</title>
        <authorList>
            <person name="Roberts W.R."/>
            <person name="Alverson A.J."/>
        </authorList>
    </citation>
    <scope>NUCLEOTIDE SEQUENCE [LARGE SCALE GENOMIC DNA]</scope>
    <source>
        <strain evidence="2 3">AJA010-31</strain>
    </source>
</reference>
<comment type="caution">
    <text evidence="2">The sequence shown here is derived from an EMBL/GenBank/DDBJ whole genome shotgun (WGS) entry which is preliminary data.</text>
</comment>
<evidence type="ECO:0000256" key="1">
    <source>
        <dbReference type="SAM" id="MobiDB-lite"/>
    </source>
</evidence>
<proteinExistence type="predicted"/>
<name>A0ABD3PVE4_9STRA</name>